<evidence type="ECO:0000313" key="1">
    <source>
        <dbReference type="EMBL" id="KAJ8714962.1"/>
    </source>
</evidence>
<comment type="caution">
    <text evidence="1">The sequence shown here is derived from an EMBL/GenBank/DDBJ whole genome shotgun (WGS) entry which is preliminary data.</text>
</comment>
<proteinExistence type="predicted"/>
<evidence type="ECO:0000313" key="2">
    <source>
        <dbReference type="Proteomes" id="UP001231649"/>
    </source>
</evidence>
<dbReference type="EMBL" id="CM056793">
    <property type="protein sequence ID" value="KAJ8714962.1"/>
    <property type="molecule type" value="Genomic_DNA"/>
</dbReference>
<protein>
    <submittedName>
        <fullName evidence="1">Uncharacterized protein</fullName>
    </submittedName>
</protein>
<dbReference type="Proteomes" id="UP001231649">
    <property type="component" value="Chromosome 17"/>
</dbReference>
<accession>A0ACC2QDL8</accession>
<organism evidence="1 2">
    <name type="scientific">Mythimna loreyi</name>
    <dbReference type="NCBI Taxonomy" id="667449"/>
    <lineage>
        <taxon>Eukaryota</taxon>
        <taxon>Metazoa</taxon>
        <taxon>Ecdysozoa</taxon>
        <taxon>Arthropoda</taxon>
        <taxon>Hexapoda</taxon>
        <taxon>Insecta</taxon>
        <taxon>Pterygota</taxon>
        <taxon>Neoptera</taxon>
        <taxon>Endopterygota</taxon>
        <taxon>Lepidoptera</taxon>
        <taxon>Glossata</taxon>
        <taxon>Ditrysia</taxon>
        <taxon>Noctuoidea</taxon>
        <taxon>Noctuidae</taxon>
        <taxon>Noctuinae</taxon>
        <taxon>Hadenini</taxon>
        <taxon>Mythimna</taxon>
    </lineage>
</organism>
<keyword evidence="2" id="KW-1185">Reference proteome</keyword>
<sequence>MKPTLLVFFVVLLAVTVISVPANHHKRHRGSNVKAEEYSTTFDPSEGDNGDGGDIEWPEMNRIRNVDLPNVFGPGRAESSRIETVPVKHHGKTSHGTHSQ</sequence>
<reference evidence="1" key="1">
    <citation type="submission" date="2023-03" db="EMBL/GenBank/DDBJ databases">
        <title>Chromosome-level genomes of two armyworms, Mythimna separata and Mythimna loreyi, provide insights into the biosynthesis and reception of sex pheromones.</title>
        <authorList>
            <person name="Zhao H."/>
        </authorList>
    </citation>
    <scope>NUCLEOTIDE SEQUENCE</scope>
    <source>
        <strain evidence="1">BeijingLab</strain>
    </source>
</reference>
<gene>
    <name evidence="1" type="ORF">PYW08_004943</name>
</gene>
<name>A0ACC2QDL8_9NEOP</name>